<gene>
    <name evidence="2" type="ORF">GCM10008023_33870</name>
</gene>
<reference evidence="3" key="1">
    <citation type="journal article" date="2019" name="Int. J. Syst. Evol. Microbiol.">
        <title>The Global Catalogue of Microorganisms (GCM) 10K type strain sequencing project: providing services to taxonomists for standard genome sequencing and annotation.</title>
        <authorList>
            <consortium name="The Broad Institute Genomics Platform"/>
            <consortium name="The Broad Institute Genome Sequencing Center for Infectious Disease"/>
            <person name="Wu L."/>
            <person name="Ma J."/>
        </authorList>
    </citation>
    <scope>NUCLEOTIDE SEQUENCE [LARGE SCALE GENOMIC DNA]</scope>
    <source>
        <strain evidence="3">CGMCC 1.8957</strain>
    </source>
</reference>
<evidence type="ECO:0000256" key="1">
    <source>
        <dbReference type="SAM" id="SignalP"/>
    </source>
</evidence>
<evidence type="ECO:0000313" key="3">
    <source>
        <dbReference type="Proteomes" id="UP000652430"/>
    </source>
</evidence>
<organism evidence="2 3">
    <name type="scientific">Sphingomonas glacialis</name>
    <dbReference type="NCBI Taxonomy" id="658225"/>
    <lineage>
        <taxon>Bacteria</taxon>
        <taxon>Pseudomonadati</taxon>
        <taxon>Pseudomonadota</taxon>
        <taxon>Alphaproteobacteria</taxon>
        <taxon>Sphingomonadales</taxon>
        <taxon>Sphingomonadaceae</taxon>
        <taxon>Sphingomonas</taxon>
    </lineage>
</organism>
<dbReference type="InterPro" id="IPR047589">
    <property type="entry name" value="DUF11_rpt"/>
</dbReference>
<dbReference type="NCBIfam" id="TIGR01451">
    <property type="entry name" value="B_ant_repeat"/>
    <property type="match status" value="1"/>
</dbReference>
<dbReference type="Proteomes" id="UP000652430">
    <property type="component" value="Unassembled WGS sequence"/>
</dbReference>
<protein>
    <recommendedName>
        <fullName evidence="4">DUF11 domain-containing protein</fullName>
    </recommendedName>
</protein>
<name>A0ABQ3LTW4_9SPHN</name>
<keyword evidence="3" id="KW-1185">Reference proteome</keyword>
<feature type="signal peptide" evidence="1">
    <location>
        <begin position="1"/>
        <end position="24"/>
    </location>
</feature>
<dbReference type="EMBL" id="BNAQ01000006">
    <property type="protein sequence ID" value="GHH23187.1"/>
    <property type="molecule type" value="Genomic_DNA"/>
</dbReference>
<accession>A0ABQ3LTW4</accession>
<proteinExistence type="predicted"/>
<comment type="caution">
    <text evidence="2">The sequence shown here is derived from an EMBL/GenBank/DDBJ whole genome shotgun (WGS) entry which is preliminary data.</text>
</comment>
<keyword evidence="1" id="KW-0732">Signal</keyword>
<sequence length="362" mass="36764">MKRTTYGFLLAGTATVFASGAAHAQTAAQNTTAGTTVSNTASVTYSVNGTTQTTNSTTASFVVDRKVNFTVIRDQTGATQVNLSQTGAYTSFKVTNTTNGTQDFLLNAYQTGIIGGLLTGTDDFDLTNLKIYVDSNRNGTYDPGVDTATFIDELAPDGSIEVFIVGDIPATATINQADVALQVIAAGGGATGTQGTALVPTDLNLGNADNSVDVVFADGDSDGLGVDIVRNGQGWAYASYAIGTRNVALTVNKTALILSDGVNAANPKALPGAVVQYCMLANNATLTASANGVTITDPIPVNTTYVPGSLAIGLPGGTCTLLPTITAPFSGSYDTPSNAIIANIGTVIGGGTVAVSFRVTIN</sequence>
<feature type="chain" id="PRO_5045118881" description="DUF11 domain-containing protein" evidence="1">
    <location>
        <begin position="25"/>
        <end position="362"/>
    </location>
</feature>
<evidence type="ECO:0008006" key="4">
    <source>
        <dbReference type="Google" id="ProtNLM"/>
    </source>
</evidence>
<evidence type="ECO:0000313" key="2">
    <source>
        <dbReference type="EMBL" id="GHH23187.1"/>
    </source>
</evidence>
<dbReference type="RefSeq" id="WP_229839469.1">
    <property type="nucleotide sequence ID" value="NZ_BNAQ01000006.1"/>
</dbReference>